<evidence type="ECO:0000256" key="1">
    <source>
        <dbReference type="ARBA" id="ARBA00022614"/>
    </source>
</evidence>
<dbReference type="AlphaFoldDB" id="A0A8B8QIY4"/>
<evidence type="ECO:0000313" key="5">
    <source>
        <dbReference type="Proteomes" id="UP000827889"/>
    </source>
</evidence>
<dbReference type="GO" id="GO:0006952">
    <property type="term" value="P:defense response"/>
    <property type="evidence" value="ECO:0007669"/>
    <property type="project" value="UniProtKB-KW"/>
</dbReference>
<dbReference type="SUPFAM" id="SSF52058">
    <property type="entry name" value="L domain-like"/>
    <property type="match status" value="3"/>
</dbReference>
<dbReference type="SUPFAM" id="SSF52200">
    <property type="entry name" value="Toll/Interleukin receptor TIR domain"/>
    <property type="match status" value="1"/>
</dbReference>
<dbReference type="Proteomes" id="UP000827889">
    <property type="component" value="Chromosome 3"/>
</dbReference>
<dbReference type="GeneID" id="115752440"/>
<dbReference type="PANTHER" id="PTHR11017:SF570">
    <property type="entry name" value="DISEASE RESISTANCE PROTEIN (TIR-NBS CLASS)-RELATED"/>
    <property type="match status" value="1"/>
</dbReference>
<dbReference type="InterPro" id="IPR055414">
    <property type="entry name" value="LRR_R13L4/SHOC2-like"/>
</dbReference>
<dbReference type="InterPro" id="IPR001611">
    <property type="entry name" value="Leu-rich_rpt"/>
</dbReference>
<dbReference type="PANTHER" id="PTHR11017">
    <property type="entry name" value="LEUCINE-RICH REPEAT-CONTAINING PROTEIN"/>
    <property type="match status" value="1"/>
</dbReference>
<dbReference type="OrthoDB" id="1676209at2759"/>
<evidence type="ECO:0000256" key="3">
    <source>
        <dbReference type="ARBA" id="ARBA00022821"/>
    </source>
</evidence>
<keyword evidence="5" id="KW-1185">Reference proteome</keyword>
<dbReference type="Gene3D" id="3.40.50.10140">
    <property type="entry name" value="Toll/interleukin-1 receptor homology (TIR) domain"/>
    <property type="match status" value="1"/>
</dbReference>
<dbReference type="InterPro" id="IPR042197">
    <property type="entry name" value="Apaf_helical"/>
</dbReference>
<dbReference type="Gene3D" id="3.80.10.10">
    <property type="entry name" value="Ribonuclease Inhibitor"/>
    <property type="match status" value="3"/>
</dbReference>
<evidence type="ECO:0000259" key="4">
    <source>
        <dbReference type="PROSITE" id="PS50104"/>
    </source>
</evidence>
<dbReference type="SMART" id="SM00255">
    <property type="entry name" value="TIR"/>
    <property type="match status" value="1"/>
</dbReference>
<dbReference type="InterPro" id="IPR044974">
    <property type="entry name" value="Disease_R_plants"/>
</dbReference>
<accession>A0A8B8QIY4</accession>
<dbReference type="PROSITE" id="PS51450">
    <property type="entry name" value="LRR"/>
    <property type="match status" value="1"/>
</dbReference>
<protein>
    <submittedName>
        <fullName evidence="6">Disease resistance protein RPV1-like</fullName>
    </submittedName>
</protein>
<dbReference type="Pfam" id="PF23598">
    <property type="entry name" value="LRR_14"/>
    <property type="match status" value="1"/>
</dbReference>
<dbReference type="InterPro" id="IPR027417">
    <property type="entry name" value="P-loop_NTPase"/>
</dbReference>
<dbReference type="PRINTS" id="PR00364">
    <property type="entry name" value="DISEASERSIST"/>
</dbReference>
<dbReference type="InterPro" id="IPR035897">
    <property type="entry name" value="Toll_tir_struct_dom_sf"/>
</dbReference>
<dbReference type="GO" id="GO:0043531">
    <property type="term" value="F:ADP binding"/>
    <property type="evidence" value="ECO:0007669"/>
    <property type="project" value="InterPro"/>
</dbReference>
<feature type="domain" description="TIR" evidence="4">
    <location>
        <begin position="57"/>
        <end position="216"/>
    </location>
</feature>
<dbReference type="Gene3D" id="1.10.8.430">
    <property type="entry name" value="Helical domain of apoptotic protease-activating factors"/>
    <property type="match status" value="1"/>
</dbReference>
<dbReference type="Pfam" id="PF01582">
    <property type="entry name" value="TIR"/>
    <property type="match status" value="1"/>
</dbReference>
<keyword evidence="3" id="KW-0611">Plant defense</keyword>
<dbReference type="Pfam" id="PF00931">
    <property type="entry name" value="NB-ARC"/>
    <property type="match status" value="1"/>
</dbReference>
<dbReference type="GO" id="GO:0007165">
    <property type="term" value="P:signal transduction"/>
    <property type="evidence" value="ECO:0007669"/>
    <property type="project" value="InterPro"/>
</dbReference>
<name>A0A8B8QIY4_9MYRT</name>
<keyword evidence="1" id="KW-0433">Leucine-rich repeat</keyword>
<dbReference type="RefSeq" id="XP_030546483.1">
    <property type="nucleotide sequence ID" value="XM_030690623.2"/>
</dbReference>
<reference evidence="6" key="1">
    <citation type="submission" date="2025-08" db="UniProtKB">
        <authorList>
            <consortium name="RefSeq"/>
        </authorList>
    </citation>
    <scope>IDENTIFICATION</scope>
    <source>
        <tissue evidence="6">Leaf</tissue>
    </source>
</reference>
<sequence>MDVTNDSPSPLPASSVRPRYEVVLSFRGANSRRQHFGNRLVAGFRDARSSTHPMKDFVNSLLTGFRGADTKRHLANRLFAGLTDAGIRVFKDKKEPKADKEIDPALVEAIGQSKISIPIISPEYVASKSCLMGLAKMLDCRGTKNLAIIPIFYGINPSDIGSGDHQIDSTLLDSWKSVLHDIGHLKRYCLDHASDQDGRLISELVSYVTRLLKEAELVGTSMLVGLENQFVNMMPSLDVDYHNKQVVEIRGNKVRMVGIHGIGGIGKTTLAKFVYNQLYPLFEGCSFLGNIREISKTKPLENLQSQLVSDLLNQEPISLGSLEEGIYYIKHRFRIMRVLIVLDDVDERHQLEAFAGNLNWFGSRSRVIVTTRNAGLLNIPKVFKTYEVEPMDSDQGFRLFCQHAFGGSSPHEGYGRLSRKIVSKTAGLPIAIEVVGSYLYRQNKRKWNETLKKLKKERVDTVHRILMTSYEALDQGTKDIFLDIACFFIGKDKTNPFYMWEDCGFYPSSGIESLLLKSLVKIEENNKLSVYNPLRDLGRAIVCKEDPANPGRRSRVWNHKEALDTLRSKEGPKMVQALCLKFNNGSDNTFTREEFESLSKLRFLKLDKANIGGNFMDLLSNLRWLNWRGCPATFEAVNLHLKNLVILDLSGSKVNQDWGWSRIQMPRLKVLNLTGCDEMLITPNFSGYPLLEMLILEGCSQLVKIDPSVCRLRSLVSLNVRSCSNLSMLPQGIGDMESLKELLIDGTSIHEIPESIARLKKLETLGASNCYSLIKLPLSIRLEALSMLLLDNAKIFELPDSIGSLVKLKRLSLRDCQEIEKLPDSIGKLGYSLVELDLSGTLILELPDSMSDLRLLRVLKMERCHVRNFPSAIGKLRKLEEIHASHCRSLEGSVPSNIENLQFLKILRLGYTGVSSLPESIQLLSHLQTLDLLACDNLETLPLLPSSLTRLQLSSKKMSLIPDIENLVELEDLTLGHENPKKLPPSSQSPWTVRFPKLKSLELSHSQIVTLRFEYSSECNPQLKKVVLTGANLQGVSGLPSSLSVLSIHGCLSLKSLPTVHNLNNMLELELLNSAVEEIEGLGWLTSLEILVVSYCPIVHLKGLSKLKSLKRLSLNNCNSLNKLPNISNLTMLKALEIHGCPKIQDFEGLEKLTSLEELHVTDYEAKRSSRVTDAQQRIRKRWSTSP</sequence>
<dbReference type="GO" id="GO:0051707">
    <property type="term" value="P:response to other organism"/>
    <property type="evidence" value="ECO:0007669"/>
    <property type="project" value="UniProtKB-ARBA"/>
</dbReference>
<dbReference type="Pfam" id="PF23282">
    <property type="entry name" value="WHD_ROQ1"/>
    <property type="match status" value="1"/>
</dbReference>
<evidence type="ECO:0000313" key="6">
    <source>
        <dbReference type="RefSeq" id="XP_030546483.1"/>
    </source>
</evidence>
<dbReference type="Gene3D" id="3.40.50.300">
    <property type="entry name" value="P-loop containing nucleotide triphosphate hydrolases"/>
    <property type="match status" value="1"/>
</dbReference>
<evidence type="ECO:0000256" key="2">
    <source>
        <dbReference type="ARBA" id="ARBA00022737"/>
    </source>
</evidence>
<keyword evidence="2" id="KW-0677">Repeat</keyword>
<organism evidence="5 6">
    <name type="scientific">Rhodamnia argentea</name>
    <dbReference type="NCBI Taxonomy" id="178133"/>
    <lineage>
        <taxon>Eukaryota</taxon>
        <taxon>Viridiplantae</taxon>
        <taxon>Streptophyta</taxon>
        <taxon>Embryophyta</taxon>
        <taxon>Tracheophyta</taxon>
        <taxon>Spermatophyta</taxon>
        <taxon>Magnoliopsida</taxon>
        <taxon>eudicotyledons</taxon>
        <taxon>Gunneridae</taxon>
        <taxon>Pentapetalae</taxon>
        <taxon>rosids</taxon>
        <taxon>malvids</taxon>
        <taxon>Myrtales</taxon>
        <taxon>Myrtaceae</taxon>
        <taxon>Myrtoideae</taxon>
        <taxon>Myrteae</taxon>
        <taxon>Australasian group</taxon>
        <taxon>Rhodamnia</taxon>
    </lineage>
</organism>
<dbReference type="PROSITE" id="PS50104">
    <property type="entry name" value="TIR"/>
    <property type="match status" value="1"/>
</dbReference>
<dbReference type="InterPro" id="IPR058192">
    <property type="entry name" value="WHD_ROQ1-like"/>
</dbReference>
<gene>
    <name evidence="6" type="primary">LOC115752440</name>
</gene>
<dbReference type="InterPro" id="IPR032675">
    <property type="entry name" value="LRR_dom_sf"/>
</dbReference>
<dbReference type="InterPro" id="IPR002182">
    <property type="entry name" value="NB-ARC"/>
</dbReference>
<dbReference type="KEGG" id="rarg:115752440"/>
<dbReference type="InterPro" id="IPR000157">
    <property type="entry name" value="TIR_dom"/>
</dbReference>
<dbReference type="SUPFAM" id="SSF52540">
    <property type="entry name" value="P-loop containing nucleoside triphosphate hydrolases"/>
    <property type="match status" value="1"/>
</dbReference>
<proteinExistence type="predicted"/>